<evidence type="ECO:0000313" key="1">
    <source>
        <dbReference type="EMBL" id="GAM77077.1"/>
    </source>
</evidence>
<evidence type="ECO:0000313" key="2">
    <source>
        <dbReference type="Proteomes" id="UP000031666"/>
    </source>
</evidence>
<dbReference type="EMBL" id="BBSC01000007">
    <property type="protein sequence ID" value="GAM77077.1"/>
    <property type="molecule type" value="Genomic_DNA"/>
</dbReference>
<accession>A0A0B8QJ49</accession>
<gene>
    <name evidence="1" type="ORF">JCM19241_5973</name>
</gene>
<dbReference type="AlphaFoldDB" id="A0A0B8QJ49"/>
<comment type="caution">
    <text evidence="1">The sequence shown here is derived from an EMBL/GenBank/DDBJ whole genome shotgun (WGS) entry which is preliminary data.</text>
</comment>
<name>A0A0B8QJ49_9VIBR</name>
<sequence length="250" mass="28421">MNDRIRKGDGVHSIEYGGETYYYRYLTSRHLETLNANQGHDLNVMAFILCACTPSGEPMFTLDDYDEVLDLPRMLINTIAHASSTGNGVAAARRLIQDPDRKFILQLATSTGWSIEYCEGLDFETLSELKALNSWVPFTPERQAGQLGVIASYMSSQIHKNPLSADKIFPYLQKNVPKFLEHPKVAKARSLLEPVSGSPDKIKEKQLELLIPALEEEVEMEKAKDTPDTYVIRELSKMIKDHKWQRTYQL</sequence>
<organism evidence="1 2">
    <name type="scientific">Vibrio ishigakensis</name>
    <dbReference type="NCBI Taxonomy" id="1481914"/>
    <lineage>
        <taxon>Bacteria</taxon>
        <taxon>Pseudomonadati</taxon>
        <taxon>Pseudomonadota</taxon>
        <taxon>Gammaproteobacteria</taxon>
        <taxon>Vibrionales</taxon>
        <taxon>Vibrionaceae</taxon>
        <taxon>Vibrio</taxon>
    </lineage>
</organism>
<proteinExistence type="predicted"/>
<dbReference type="Proteomes" id="UP000031666">
    <property type="component" value="Unassembled WGS sequence"/>
</dbReference>
<reference evidence="1 2" key="2">
    <citation type="submission" date="2015-01" db="EMBL/GenBank/DDBJ databases">
        <authorList>
            <consortium name="NBRP consortium"/>
            <person name="Sawabe T."/>
            <person name="Meirelles P."/>
            <person name="Feng G."/>
            <person name="Sayaka M."/>
            <person name="Hattori M."/>
            <person name="Ohkuma M."/>
        </authorList>
    </citation>
    <scope>NUCLEOTIDE SEQUENCE [LARGE SCALE GENOMIC DNA]</scope>
    <source>
        <strain evidence="2">JCM 19241</strain>
    </source>
</reference>
<reference evidence="1 2" key="1">
    <citation type="submission" date="2015-01" db="EMBL/GenBank/DDBJ databases">
        <title>Vibrio sp. C94 JCM 19241 whole genome shotgun sequence.</title>
        <authorList>
            <person name="Sawabe T."/>
            <person name="Meirelles P."/>
            <person name="Feng G."/>
            <person name="Sayaka M."/>
            <person name="Hattori M."/>
            <person name="Ohkuma M."/>
        </authorList>
    </citation>
    <scope>NUCLEOTIDE SEQUENCE [LARGE SCALE GENOMIC DNA]</scope>
    <source>
        <strain evidence="2">JCM 19241</strain>
    </source>
</reference>
<dbReference type="STRING" id="1481914.JCM19241_5973"/>
<protein>
    <submittedName>
        <fullName evidence="1">Uncharacterized protein</fullName>
    </submittedName>
</protein>